<evidence type="ECO:0000256" key="1">
    <source>
        <dbReference type="SAM" id="MobiDB-lite"/>
    </source>
</evidence>
<comment type="caution">
    <text evidence="3">The sequence shown here is derived from an EMBL/GenBank/DDBJ whole genome shotgun (WGS) entry which is preliminary data.</text>
</comment>
<evidence type="ECO:0000313" key="3">
    <source>
        <dbReference type="EMBL" id="MPC30849.1"/>
    </source>
</evidence>
<evidence type="ECO:0000313" key="4">
    <source>
        <dbReference type="Proteomes" id="UP000324222"/>
    </source>
</evidence>
<dbReference type="Proteomes" id="UP000324222">
    <property type="component" value="Unassembled WGS sequence"/>
</dbReference>
<keyword evidence="2" id="KW-0812">Transmembrane</keyword>
<keyword evidence="2" id="KW-0472">Membrane</keyword>
<dbReference type="AlphaFoldDB" id="A0A5B7EBU8"/>
<dbReference type="EMBL" id="VSRR010002328">
    <property type="protein sequence ID" value="MPC30849.1"/>
    <property type="molecule type" value="Genomic_DNA"/>
</dbReference>
<keyword evidence="2" id="KW-1133">Transmembrane helix</keyword>
<name>A0A5B7EBU8_PORTR</name>
<reference evidence="3 4" key="1">
    <citation type="submission" date="2019-05" db="EMBL/GenBank/DDBJ databases">
        <title>Another draft genome of Portunus trituberculatus and its Hox gene families provides insights of decapod evolution.</title>
        <authorList>
            <person name="Jeong J.-H."/>
            <person name="Song I."/>
            <person name="Kim S."/>
            <person name="Choi T."/>
            <person name="Kim D."/>
            <person name="Ryu S."/>
            <person name="Kim W."/>
        </authorList>
    </citation>
    <scope>NUCLEOTIDE SEQUENCE [LARGE SCALE GENOMIC DNA]</scope>
    <source>
        <tissue evidence="3">Muscle</tissue>
    </source>
</reference>
<evidence type="ECO:0000256" key="2">
    <source>
        <dbReference type="SAM" id="Phobius"/>
    </source>
</evidence>
<organism evidence="3 4">
    <name type="scientific">Portunus trituberculatus</name>
    <name type="common">Swimming crab</name>
    <name type="synonym">Neptunus trituberculatus</name>
    <dbReference type="NCBI Taxonomy" id="210409"/>
    <lineage>
        <taxon>Eukaryota</taxon>
        <taxon>Metazoa</taxon>
        <taxon>Ecdysozoa</taxon>
        <taxon>Arthropoda</taxon>
        <taxon>Crustacea</taxon>
        <taxon>Multicrustacea</taxon>
        <taxon>Malacostraca</taxon>
        <taxon>Eumalacostraca</taxon>
        <taxon>Eucarida</taxon>
        <taxon>Decapoda</taxon>
        <taxon>Pleocyemata</taxon>
        <taxon>Brachyura</taxon>
        <taxon>Eubrachyura</taxon>
        <taxon>Portunoidea</taxon>
        <taxon>Portunidae</taxon>
        <taxon>Portuninae</taxon>
        <taxon>Portunus</taxon>
    </lineage>
</organism>
<proteinExistence type="predicted"/>
<keyword evidence="4" id="KW-1185">Reference proteome</keyword>
<sequence>MEPGTTLRKLPSASNLSPEPPVTPTHRQLQLPPTTAKLSVIYYYSTSYAFCGCVLAGSYLAVGSVEYSRSTEINN</sequence>
<feature type="region of interest" description="Disordered" evidence="1">
    <location>
        <begin position="1"/>
        <end position="30"/>
    </location>
</feature>
<feature type="transmembrane region" description="Helical" evidence="2">
    <location>
        <begin position="41"/>
        <end position="62"/>
    </location>
</feature>
<protein>
    <submittedName>
        <fullName evidence="3">Uncharacterized protein</fullName>
    </submittedName>
</protein>
<accession>A0A5B7EBU8</accession>
<gene>
    <name evidence="3" type="ORF">E2C01_024119</name>
</gene>